<gene>
    <name evidence="7" type="ORF">GIY11_08640</name>
</gene>
<sequence>MEIFNKMKSGEIYNSADDELLTIQARANQMVFDYNHTPLYEKEKRQSLIKEIFASVGENVTIETPFNANWGLNTSLGKNFYSNFNMTLVDDADITIGDYVKFGPNCVLTTASHPIEPSLRRQAYQFNRPIVIADNVWLGSNVVVFGGVSIGENSVIGAGSIVTKDVPANVVAYGNPCKVIRTVNDDEFYDEV</sequence>
<dbReference type="SMART" id="SM01266">
    <property type="entry name" value="Mac"/>
    <property type="match status" value="1"/>
</dbReference>
<evidence type="ECO:0000256" key="1">
    <source>
        <dbReference type="ARBA" id="ARBA00007274"/>
    </source>
</evidence>
<dbReference type="EC" id="2.3.1.-" evidence="5"/>
<evidence type="ECO:0000313" key="8">
    <source>
        <dbReference type="Proteomes" id="UP000469870"/>
    </source>
</evidence>
<evidence type="ECO:0000256" key="5">
    <source>
        <dbReference type="RuleBase" id="RU367021"/>
    </source>
</evidence>
<dbReference type="RefSeq" id="WP_153862231.1">
    <property type="nucleotide sequence ID" value="NZ_WJQR01000007.1"/>
</dbReference>
<feature type="domain" description="Maltose/galactoside acetyltransferase" evidence="6">
    <location>
        <begin position="4"/>
        <end position="58"/>
    </location>
</feature>
<evidence type="ECO:0000256" key="3">
    <source>
        <dbReference type="ARBA" id="ARBA00022737"/>
    </source>
</evidence>
<dbReference type="InterPro" id="IPR001451">
    <property type="entry name" value="Hexapep"/>
</dbReference>
<protein>
    <recommendedName>
        <fullName evidence="5">Acetyltransferase</fullName>
        <ecNumber evidence="5">2.3.1.-</ecNumber>
    </recommendedName>
</protein>
<evidence type="ECO:0000313" key="7">
    <source>
        <dbReference type="EMBL" id="MRI82070.1"/>
    </source>
</evidence>
<dbReference type="PROSITE" id="PS00101">
    <property type="entry name" value="HEXAPEP_TRANSFERASES"/>
    <property type="match status" value="1"/>
</dbReference>
<keyword evidence="4 5" id="KW-0012">Acyltransferase</keyword>
<dbReference type="AlphaFoldDB" id="A0A844BJF6"/>
<accession>A0A844BJF6</accession>
<dbReference type="FunFam" id="2.160.10.10:FF:000025">
    <property type="entry name" value="Hexapeptide-repeat containing-acetyltransferase"/>
    <property type="match status" value="1"/>
</dbReference>
<keyword evidence="2 5" id="KW-0808">Transferase</keyword>
<comment type="caution">
    <text evidence="7">The sequence shown here is derived from an EMBL/GenBank/DDBJ whole genome shotgun (WGS) entry which is preliminary data.</text>
</comment>
<dbReference type="PANTHER" id="PTHR43017:SF1">
    <property type="entry name" value="ACETYLTRANSFERASE YJL218W-RELATED"/>
    <property type="match status" value="1"/>
</dbReference>
<organism evidence="7 8">
    <name type="scientific">Fundicoccus ignavus</name>
    <dbReference type="NCBI Taxonomy" id="2664442"/>
    <lineage>
        <taxon>Bacteria</taxon>
        <taxon>Bacillati</taxon>
        <taxon>Bacillota</taxon>
        <taxon>Bacilli</taxon>
        <taxon>Lactobacillales</taxon>
        <taxon>Aerococcaceae</taxon>
        <taxon>Fundicoccus</taxon>
    </lineage>
</organism>
<keyword evidence="3" id="KW-0677">Repeat</keyword>
<evidence type="ECO:0000256" key="4">
    <source>
        <dbReference type="ARBA" id="ARBA00023315"/>
    </source>
</evidence>
<dbReference type="InterPro" id="IPR039369">
    <property type="entry name" value="LacA-like"/>
</dbReference>
<evidence type="ECO:0000256" key="2">
    <source>
        <dbReference type="ARBA" id="ARBA00022679"/>
    </source>
</evidence>
<dbReference type="InterPro" id="IPR018357">
    <property type="entry name" value="Hexapep_transf_CS"/>
</dbReference>
<dbReference type="Proteomes" id="UP000469870">
    <property type="component" value="Unassembled WGS sequence"/>
</dbReference>
<dbReference type="EMBL" id="WJQR01000007">
    <property type="protein sequence ID" value="MRI82070.1"/>
    <property type="molecule type" value="Genomic_DNA"/>
</dbReference>
<proteinExistence type="inferred from homology"/>
<dbReference type="InterPro" id="IPR011004">
    <property type="entry name" value="Trimer_LpxA-like_sf"/>
</dbReference>
<dbReference type="Pfam" id="PF12464">
    <property type="entry name" value="Mac"/>
    <property type="match status" value="1"/>
</dbReference>
<dbReference type="PANTHER" id="PTHR43017">
    <property type="entry name" value="GALACTOSIDE O-ACETYLTRANSFERASE"/>
    <property type="match status" value="1"/>
</dbReference>
<evidence type="ECO:0000259" key="6">
    <source>
        <dbReference type="SMART" id="SM01266"/>
    </source>
</evidence>
<reference evidence="7 8" key="1">
    <citation type="submission" date="2019-11" db="EMBL/GenBank/DDBJ databases">
        <title>Characterisation of Fundicoccus ignavus gen. nov. sp. nov., a novel genus of the family Aerococcaceae isolated from bulk tank milk.</title>
        <authorList>
            <person name="Siebert A."/>
            <person name="Huptas C."/>
            <person name="Wenning M."/>
            <person name="Scherer S."/>
            <person name="Doll E.V."/>
        </authorList>
    </citation>
    <scope>NUCLEOTIDE SEQUENCE [LARGE SCALE GENOMIC DNA]</scope>
    <source>
        <strain evidence="7 8">DSM 109653</strain>
    </source>
</reference>
<comment type="similarity">
    <text evidence="1 5">Belongs to the transferase hexapeptide repeat family.</text>
</comment>
<dbReference type="Pfam" id="PF14602">
    <property type="entry name" value="Hexapep_2"/>
    <property type="match status" value="1"/>
</dbReference>
<name>A0A844BJF6_9LACT</name>
<dbReference type="Gene3D" id="2.160.10.10">
    <property type="entry name" value="Hexapeptide repeat proteins"/>
    <property type="match status" value="1"/>
</dbReference>
<dbReference type="GO" id="GO:0008870">
    <property type="term" value="F:galactoside O-acetyltransferase activity"/>
    <property type="evidence" value="ECO:0007669"/>
    <property type="project" value="TreeGrafter"/>
</dbReference>
<dbReference type="InterPro" id="IPR024688">
    <property type="entry name" value="Mac_dom"/>
</dbReference>
<dbReference type="CDD" id="cd03357">
    <property type="entry name" value="LbH_MAT_GAT"/>
    <property type="match status" value="1"/>
</dbReference>
<dbReference type="SUPFAM" id="SSF51161">
    <property type="entry name" value="Trimeric LpxA-like enzymes"/>
    <property type="match status" value="1"/>
</dbReference>